<keyword evidence="4" id="KW-1185">Reference proteome</keyword>
<gene>
    <name evidence="3" type="ORF">Fcan01_08740</name>
</gene>
<dbReference type="PROSITE" id="PS50004">
    <property type="entry name" value="C2"/>
    <property type="match status" value="2"/>
</dbReference>
<comment type="caution">
    <text evidence="3">The sequence shown here is derived from an EMBL/GenBank/DDBJ whole genome shotgun (WGS) entry which is preliminary data.</text>
</comment>
<accession>A0A226EI33</accession>
<dbReference type="EMBL" id="LNIX01000004">
    <property type="protein sequence ID" value="OXA56401.1"/>
    <property type="molecule type" value="Genomic_DNA"/>
</dbReference>
<dbReference type="Gene3D" id="2.60.40.150">
    <property type="entry name" value="C2 domain"/>
    <property type="match status" value="2"/>
</dbReference>
<evidence type="ECO:0000256" key="1">
    <source>
        <dbReference type="SAM" id="SignalP"/>
    </source>
</evidence>
<proteinExistence type="predicted"/>
<dbReference type="PANTHER" id="PTHR47800">
    <property type="entry name" value="C2 DOMAIN-CONTAINING PROTEIN"/>
    <property type="match status" value="1"/>
</dbReference>
<keyword evidence="1" id="KW-0732">Signal</keyword>
<feature type="domain" description="C2" evidence="2">
    <location>
        <begin position="154"/>
        <end position="277"/>
    </location>
</feature>
<feature type="chain" id="PRO_5012307905" evidence="1">
    <location>
        <begin position="18"/>
        <end position="290"/>
    </location>
</feature>
<feature type="signal peptide" evidence="1">
    <location>
        <begin position="1"/>
        <end position="17"/>
    </location>
</feature>
<name>A0A226EI33_FOLCA</name>
<dbReference type="CDD" id="cd00030">
    <property type="entry name" value="C2"/>
    <property type="match status" value="2"/>
</dbReference>
<evidence type="ECO:0000313" key="4">
    <source>
        <dbReference type="Proteomes" id="UP000198287"/>
    </source>
</evidence>
<dbReference type="STRING" id="158441.A0A226EI33"/>
<dbReference type="OMA" id="ETASWEH"/>
<dbReference type="InterPro" id="IPR035892">
    <property type="entry name" value="C2_domain_sf"/>
</dbReference>
<dbReference type="InterPro" id="IPR000008">
    <property type="entry name" value="C2_dom"/>
</dbReference>
<dbReference type="PANTHER" id="PTHR47800:SF5">
    <property type="entry name" value="FER-1-LIKE PROTEIN 6"/>
    <property type="match status" value="1"/>
</dbReference>
<dbReference type="SMART" id="SM00239">
    <property type="entry name" value="C2"/>
    <property type="match status" value="2"/>
</dbReference>
<dbReference type="Pfam" id="PF00168">
    <property type="entry name" value="C2"/>
    <property type="match status" value="2"/>
</dbReference>
<dbReference type="OrthoDB" id="73919at2759"/>
<evidence type="ECO:0000313" key="3">
    <source>
        <dbReference type="EMBL" id="OXA56401.1"/>
    </source>
</evidence>
<organism evidence="3 4">
    <name type="scientific">Folsomia candida</name>
    <name type="common">Springtail</name>
    <dbReference type="NCBI Taxonomy" id="158441"/>
    <lineage>
        <taxon>Eukaryota</taxon>
        <taxon>Metazoa</taxon>
        <taxon>Ecdysozoa</taxon>
        <taxon>Arthropoda</taxon>
        <taxon>Hexapoda</taxon>
        <taxon>Collembola</taxon>
        <taxon>Entomobryomorpha</taxon>
        <taxon>Isotomoidea</taxon>
        <taxon>Isotomidae</taxon>
        <taxon>Proisotominae</taxon>
        <taxon>Folsomia</taxon>
    </lineage>
</organism>
<reference evidence="3 4" key="1">
    <citation type="submission" date="2015-12" db="EMBL/GenBank/DDBJ databases">
        <title>The genome of Folsomia candida.</title>
        <authorList>
            <person name="Faddeeva A."/>
            <person name="Derks M.F."/>
            <person name="Anvar Y."/>
            <person name="Smit S."/>
            <person name="Van Straalen N."/>
            <person name="Roelofs D."/>
        </authorList>
    </citation>
    <scope>NUCLEOTIDE SEQUENCE [LARGE SCALE GENOMIC DNA]</scope>
    <source>
        <strain evidence="3 4">VU population</strain>
        <tissue evidence="3">Whole body</tissue>
    </source>
</reference>
<dbReference type="AlphaFoldDB" id="A0A226EI33"/>
<evidence type="ECO:0000259" key="2">
    <source>
        <dbReference type="PROSITE" id="PS50004"/>
    </source>
</evidence>
<sequence length="290" mass="32812">MWKLVVLLCVGFLCVYSSPQRGAKYETPSQSRQLREELAQNLYFVLSARNLESHDANNGVADPYVRVHFGSVPPYSQKQGKDLDKVGDSETIVNEANPQWVKVFKVQYIKGINQKIWVEVRDHDPINPDDVVGEAFIDLDEYMEHGQQLTVPLKGSKSGSIVIQNTAPFRFSLALKNIPALDEFGGLSDPFVKCYFRYGKEGKDFKFFETPTIDNTDSATWENPITFDNFRRGTDQIFHFVVKDADSITADDVIGEAFMEVEPFADKKQQSVLPLSSSSNATLYVKYILE</sequence>
<protein>
    <submittedName>
        <fullName evidence="3">Synaptotagmin-7</fullName>
    </submittedName>
</protein>
<dbReference type="GO" id="GO:0010628">
    <property type="term" value="P:positive regulation of gene expression"/>
    <property type="evidence" value="ECO:0007669"/>
    <property type="project" value="TreeGrafter"/>
</dbReference>
<dbReference type="Proteomes" id="UP000198287">
    <property type="component" value="Unassembled WGS sequence"/>
</dbReference>
<feature type="domain" description="C2" evidence="2">
    <location>
        <begin position="20"/>
        <end position="153"/>
    </location>
</feature>
<dbReference type="SUPFAM" id="SSF49562">
    <property type="entry name" value="C2 domain (Calcium/lipid-binding domain, CaLB)"/>
    <property type="match status" value="2"/>
</dbReference>